<dbReference type="Pfam" id="PF03572">
    <property type="entry name" value="Peptidase_S41"/>
    <property type="match status" value="1"/>
</dbReference>
<evidence type="ECO:0000313" key="3">
    <source>
        <dbReference type="Proteomes" id="UP000317646"/>
    </source>
</evidence>
<sequence length="523" mass="56647">MGPWAAGVGWVGLAACQPQPAAQQGAPALARVVPKARVLEDLVLFQRIKEAAHAGIYKYRSKAQMDSAFAAARAQATDGMTVIDVYRLVVGITNFEGSLHNDTALPAAVRAEMHAAPAFFPYPVKLVAGQLLLNTARGPLPLGALIASINGIPARRLVRELGRYYTTDGLNTTGKTVGLAADFPEYYRLEYGPQAAFVVRYTVPGRPGTLAQTMPAVPYRAYEQAFAARHSKPFDDAFFNDAPRKYTFRLLPNRPAAVLTVNTFDIGEAGTAGHRRYAAFLDSCFGLLRQTPAITDLLVDVRANGGGDDNNDMHTFAYLAHAPFRENKGATVSFRQVPCRRYLSFEKNTAERATAVREIAGLLRTDFAGGPNGQLHQTARSNPVFQPRPNRFRGRLYLLISPRLASAGSMFAAMVRGRTAATVIGEETMGGYYGHTGHGELAYTLPNTGIQTSFYWVDLQQDVPPRAGQPFGRGVLPDYPVAQSRADFLANRDPQLAFALKLMAARAAGAAPTRGPRIGAPKH</sequence>
<dbReference type="EMBL" id="RCYZ01000003">
    <property type="protein sequence ID" value="TPG66409.1"/>
    <property type="molecule type" value="Genomic_DNA"/>
</dbReference>
<evidence type="ECO:0000259" key="1">
    <source>
        <dbReference type="Pfam" id="PF03572"/>
    </source>
</evidence>
<dbReference type="InterPro" id="IPR029045">
    <property type="entry name" value="ClpP/crotonase-like_dom_sf"/>
</dbReference>
<dbReference type="AlphaFoldDB" id="A0A502GVX4"/>
<evidence type="ECO:0000313" key="2">
    <source>
        <dbReference type="EMBL" id="TPG66409.1"/>
    </source>
</evidence>
<keyword evidence="3" id="KW-1185">Reference proteome</keyword>
<reference evidence="2 3" key="1">
    <citation type="journal article" date="2019" name="Environ. Microbiol.">
        <title>Species interactions and distinct microbial communities in high Arctic permafrost affected cryosols are associated with the CH4 and CO2 gas fluxes.</title>
        <authorList>
            <person name="Altshuler I."/>
            <person name="Hamel J."/>
            <person name="Turney S."/>
            <person name="Magnuson E."/>
            <person name="Levesque R."/>
            <person name="Greer C."/>
            <person name="Whyte L.G."/>
        </authorList>
    </citation>
    <scope>NUCLEOTIDE SEQUENCE [LARGE SCALE GENOMIC DNA]</scope>
    <source>
        <strain evidence="2 3">S9.2P</strain>
    </source>
</reference>
<dbReference type="GO" id="GO:0008236">
    <property type="term" value="F:serine-type peptidase activity"/>
    <property type="evidence" value="ECO:0007669"/>
    <property type="project" value="InterPro"/>
</dbReference>
<protein>
    <submittedName>
        <fullName evidence="2">Peptidase S41</fullName>
    </submittedName>
</protein>
<comment type="caution">
    <text evidence="2">The sequence shown here is derived from an EMBL/GenBank/DDBJ whole genome shotgun (WGS) entry which is preliminary data.</text>
</comment>
<feature type="domain" description="Tail specific protease" evidence="1">
    <location>
        <begin position="285"/>
        <end position="479"/>
    </location>
</feature>
<dbReference type="InterPro" id="IPR005151">
    <property type="entry name" value="Tail-specific_protease"/>
</dbReference>
<name>A0A502GVX4_9BACT</name>
<accession>A0A502GVX4</accession>
<gene>
    <name evidence="2" type="ORF">EAH73_08315</name>
</gene>
<dbReference type="SUPFAM" id="SSF52096">
    <property type="entry name" value="ClpP/crotonase"/>
    <property type="match status" value="1"/>
</dbReference>
<dbReference type="Gene3D" id="3.90.226.10">
    <property type="entry name" value="2-enoyl-CoA Hydratase, Chain A, domain 1"/>
    <property type="match status" value="1"/>
</dbReference>
<dbReference type="GO" id="GO:0006508">
    <property type="term" value="P:proteolysis"/>
    <property type="evidence" value="ECO:0007669"/>
    <property type="project" value="InterPro"/>
</dbReference>
<proteinExistence type="predicted"/>
<organism evidence="2 3">
    <name type="scientific">Hymenobacter nivis</name>
    <dbReference type="NCBI Taxonomy" id="1850093"/>
    <lineage>
        <taxon>Bacteria</taxon>
        <taxon>Pseudomonadati</taxon>
        <taxon>Bacteroidota</taxon>
        <taxon>Cytophagia</taxon>
        <taxon>Cytophagales</taxon>
        <taxon>Hymenobacteraceae</taxon>
        <taxon>Hymenobacter</taxon>
    </lineage>
</organism>
<dbReference type="Proteomes" id="UP000317646">
    <property type="component" value="Unassembled WGS sequence"/>
</dbReference>